<keyword evidence="3" id="KW-1185">Reference proteome</keyword>
<protein>
    <submittedName>
        <fullName evidence="2">Uncharacterized protein</fullName>
    </submittedName>
</protein>
<dbReference type="Proteomes" id="UP000537130">
    <property type="component" value="Unassembled WGS sequence"/>
</dbReference>
<name>A0A7W4Z5T8_9GAMM</name>
<dbReference type="EMBL" id="JACHWY010000002">
    <property type="protein sequence ID" value="MBB3047538.1"/>
    <property type="molecule type" value="Genomic_DNA"/>
</dbReference>
<feature type="transmembrane region" description="Helical" evidence="1">
    <location>
        <begin position="6"/>
        <end position="27"/>
    </location>
</feature>
<comment type="caution">
    <text evidence="2">The sequence shown here is derived from an EMBL/GenBank/DDBJ whole genome shotgun (WGS) entry which is preliminary data.</text>
</comment>
<evidence type="ECO:0000256" key="1">
    <source>
        <dbReference type="SAM" id="Phobius"/>
    </source>
</evidence>
<gene>
    <name evidence="2" type="ORF">FHR99_001804</name>
</gene>
<keyword evidence="1" id="KW-0812">Transmembrane</keyword>
<reference evidence="2 3" key="1">
    <citation type="submission" date="2020-08" db="EMBL/GenBank/DDBJ databases">
        <title>Genomic Encyclopedia of Type Strains, Phase III (KMG-III): the genomes of soil and plant-associated and newly described type strains.</title>
        <authorList>
            <person name="Whitman W."/>
        </authorList>
    </citation>
    <scope>NUCLEOTIDE SEQUENCE [LARGE SCALE GENOMIC DNA]</scope>
    <source>
        <strain evidence="2 3">CECT 8654</strain>
    </source>
</reference>
<sequence>MEQLFMMSAATVLSGIGYILISGRLAASRIFYRF</sequence>
<keyword evidence="1" id="KW-1133">Transmembrane helix</keyword>
<accession>A0A7W4Z5T8</accession>
<keyword evidence="1" id="KW-0472">Membrane</keyword>
<proteinExistence type="predicted"/>
<dbReference type="AlphaFoldDB" id="A0A7W4Z5T8"/>
<organism evidence="2 3">
    <name type="scientific">Litorivivens lipolytica</name>
    <dbReference type="NCBI Taxonomy" id="1524264"/>
    <lineage>
        <taxon>Bacteria</taxon>
        <taxon>Pseudomonadati</taxon>
        <taxon>Pseudomonadota</taxon>
        <taxon>Gammaproteobacteria</taxon>
        <taxon>Litorivivens</taxon>
    </lineage>
</organism>
<evidence type="ECO:0000313" key="2">
    <source>
        <dbReference type="EMBL" id="MBB3047538.1"/>
    </source>
</evidence>
<evidence type="ECO:0000313" key="3">
    <source>
        <dbReference type="Proteomes" id="UP000537130"/>
    </source>
</evidence>